<gene>
    <name evidence="1" type="ORF">HHI36_001832</name>
</gene>
<accession>A0ABD2P8R2</accession>
<name>A0ABD2P8R2_9CUCU</name>
<comment type="caution">
    <text evidence="1">The sequence shown here is derived from an EMBL/GenBank/DDBJ whole genome shotgun (WGS) entry which is preliminary data.</text>
</comment>
<dbReference type="Proteomes" id="UP001516400">
    <property type="component" value="Unassembled WGS sequence"/>
</dbReference>
<dbReference type="EMBL" id="JABFTP020000185">
    <property type="protein sequence ID" value="KAL3287358.1"/>
    <property type="molecule type" value="Genomic_DNA"/>
</dbReference>
<keyword evidence="2" id="KW-1185">Reference proteome</keyword>
<evidence type="ECO:0000313" key="1">
    <source>
        <dbReference type="EMBL" id="KAL3287358.1"/>
    </source>
</evidence>
<dbReference type="AlphaFoldDB" id="A0ABD2P8R2"/>
<organism evidence="1 2">
    <name type="scientific">Cryptolaemus montrouzieri</name>
    <dbReference type="NCBI Taxonomy" id="559131"/>
    <lineage>
        <taxon>Eukaryota</taxon>
        <taxon>Metazoa</taxon>
        <taxon>Ecdysozoa</taxon>
        <taxon>Arthropoda</taxon>
        <taxon>Hexapoda</taxon>
        <taxon>Insecta</taxon>
        <taxon>Pterygota</taxon>
        <taxon>Neoptera</taxon>
        <taxon>Endopterygota</taxon>
        <taxon>Coleoptera</taxon>
        <taxon>Polyphaga</taxon>
        <taxon>Cucujiformia</taxon>
        <taxon>Coccinelloidea</taxon>
        <taxon>Coccinellidae</taxon>
        <taxon>Scymninae</taxon>
        <taxon>Scymnini</taxon>
        <taxon>Cryptolaemus</taxon>
    </lineage>
</organism>
<evidence type="ECO:0000313" key="2">
    <source>
        <dbReference type="Proteomes" id="UP001516400"/>
    </source>
</evidence>
<proteinExistence type="predicted"/>
<sequence length="41" mass="4559">MTQNNRRTPKTEKKFDSSAAVINKVVIATISTVTFKLPSHV</sequence>
<reference evidence="1 2" key="1">
    <citation type="journal article" date="2021" name="BMC Biol.">
        <title>Horizontally acquired antibacterial genes associated with adaptive radiation of ladybird beetles.</title>
        <authorList>
            <person name="Li H.S."/>
            <person name="Tang X.F."/>
            <person name="Huang Y.H."/>
            <person name="Xu Z.Y."/>
            <person name="Chen M.L."/>
            <person name="Du X.Y."/>
            <person name="Qiu B.Y."/>
            <person name="Chen P.T."/>
            <person name="Zhang W."/>
            <person name="Slipinski A."/>
            <person name="Escalona H.E."/>
            <person name="Waterhouse R.M."/>
            <person name="Zwick A."/>
            <person name="Pang H."/>
        </authorList>
    </citation>
    <scope>NUCLEOTIDE SEQUENCE [LARGE SCALE GENOMIC DNA]</scope>
    <source>
        <strain evidence="1">SYSU2018</strain>
    </source>
</reference>
<protein>
    <submittedName>
        <fullName evidence="1">Uncharacterized protein</fullName>
    </submittedName>
</protein>